<feature type="region of interest" description="Disordered" evidence="1">
    <location>
        <begin position="1"/>
        <end position="60"/>
    </location>
</feature>
<comment type="caution">
    <text evidence="2">The sequence shown here is derived from an EMBL/GenBank/DDBJ whole genome shotgun (WGS) entry which is preliminary data.</text>
</comment>
<gene>
    <name evidence="2" type="ORF">VXC91_30565</name>
</gene>
<accession>A0ABU7FQG9</accession>
<reference evidence="2" key="1">
    <citation type="submission" date="2024-01" db="EMBL/GenBank/DDBJ databases">
        <title>First draft genome sequence data of TA4-1, the type strain of Gram-positive actinobacterium Streptomyces chiangmaiensis.</title>
        <authorList>
            <person name="Yasawong M."/>
            <person name="Nantapong N."/>
        </authorList>
    </citation>
    <scope>NUCLEOTIDE SEQUENCE</scope>
    <source>
        <strain evidence="2">TA4-1</strain>
    </source>
</reference>
<proteinExistence type="predicted"/>
<keyword evidence="3" id="KW-1185">Reference proteome</keyword>
<protein>
    <submittedName>
        <fullName evidence="2">Uncharacterized protein</fullName>
    </submittedName>
</protein>
<evidence type="ECO:0000256" key="1">
    <source>
        <dbReference type="SAM" id="MobiDB-lite"/>
    </source>
</evidence>
<dbReference type="Proteomes" id="UP001333996">
    <property type="component" value="Unassembled WGS sequence"/>
</dbReference>
<evidence type="ECO:0000313" key="3">
    <source>
        <dbReference type="Proteomes" id="UP001333996"/>
    </source>
</evidence>
<evidence type="ECO:0000313" key="2">
    <source>
        <dbReference type="EMBL" id="MED7826186.1"/>
    </source>
</evidence>
<sequence>VARPVVDQRMPLHDRVAGKARYRPFAAQRDTKSSDSVSRGGGCHRDDPDTAVAPAMNGSS</sequence>
<dbReference type="EMBL" id="JAYWVC010000143">
    <property type="protein sequence ID" value="MED7826186.1"/>
    <property type="molecule type" value="Genomic_DNA"/>
</dbReference>
<feature type="non-terminal residue" evidence="2">
    <location>
        <position position="1"/>
    </location>
</feature>
<name>A0ABU7FQG9_9ACTN</name>
<dbReference type="RefSeq" id="WP_329510587.1">
    <property type="nucleotide sequence ID" value="NZ_JAYWVC010000143.1"/>
</dbReference>
<organism evidence="2 3">
    <name type="scientific">Streptomyces chiangmaiensis</name>
    <dbReference type="NCBI Taxonomy" id="766497"/>
    <lineage>
        <taxon>Bacteria</taxon>
        <taxon>Bacillati</taxon>
        <taxon>Actinomycetota</taxon>
        <taxon>Actinomycetes</taxon>
        <taxon>Kitasatosporales</taxon>
        <taxon>Streptomycetaceae</taxon>
        <taxon>Streptomyces</taxon>
    </lineage>
</organism>